<accession>A0A8X6IYW3</accession>
<organism evidence="1 2">
    <name type="scientific">Trichonephila clavata</name>
    <name type="common">Joro spider</name>
    <name type="synonym">Nephila clavata</name>
    <dbReference type="NCBI Taxonomy" id="2740835"/>
    <lineage>
        <taxon>Eukaryota</taxon>
        <taxon>Metazoa</taxon>
        <taxon>Ecdysozoa</taxon>
        <taxon>Arthropoda</taxon>
        <taxon>Chelicerata</taxon>
        <taxon>Arachnida</taxon>
        <taxon>Araneae</taxon>
        <taxon>Araneomorphae</taxon>
        <taxon>Entelegynae</taxon>
        <taxon>Araneoidea</taxon>
        <taxon>Nephilidae</taxon>
        <taxon>Trichonephila</taxon>
    </lineage>
</organism>
<dbReference type="GO" id="GO:0003924">
    <property type="term" value="F:GTPase activity"/>
    <property type="evidence" value="ECO:0007669"/>
    <property type="project" value="InterPro"/>
</dbReference>
<evidence type="ECO:0000313" key="2">
    <source>
        <dbReference type="Proteomes" id="UP000887116"/>
    </source>
</evidence>
<dbReference type="EMBL" id="BMAO01013000">
    <property type="protein sequence ID" value="GFQ85485.1"/>
    <property type="molecule type" value="Genomic_DNA"/>
</dbReference>
<evidence type="ECO:0000313" key="1">
    <source>
        <dbReference type="EMBL" id="GFQ85485.1"/>
    </source>
</evidence>
<gene>
    <name evidence="1" type="ORF">TNCT_4291</name>
</gene>
<dbReference type="Gene3D" id="3.40.50.300">
    <property type="entry name" value="P-loop containing nucleotide triphosphate hydrolases"/>
    <property type="match status" value="1"/>
</dbReference>
<name>A0A8X6IYW3_TRICU</name>
<dbReference type="InterPro" id="IPR001806">
    <property type="entry name" value="Small_GTPase"/>
</dbReference>
<dbReference type="InterPro" id="IPR027417">
    <property type="entry name" value="P-loop_NTPase"/>
</dbReference>
<protein>
    <submittedName>
        <fullName evidence="1">Uncharacterized protein</fullName>
    </submittedName>
</protein>
<sequence length="215" mass="25188">MPNHKMRRRHRVDRGHLLRNYVMVKTFSNYVGRVGFVGVRDTGRNTLCERFGRLDEEVIKQFERKAYRELIIDHSQPGAPLARGDMPIRKTTLQMDVIFSKDGPRTCQEITFKYLKAIVFMFDVTKLDTLLYAMSCVREIKEAGGKDAPPYIFVGNKVDKRVDTNRNHIYHQFGKRWAIESGAERYFECSGKRGLECFDLLEYILKKFIHNPCKD</sequence>
<proteinExistence type="predicted"/>
<keyword evidence="2" id="KW-1185">Reference proteome</keyword>
<dbReference type="CDD" id="cd00882">
    <property type="entry name" value="Ras_like_GTPase"/>
    <property type="match status" value="1"/>
</dbReference>
<dbReference type="Proteomes" id="UP000887116">
    <property type="component" value="Unassembled WGS sequence"/>
</dbReference>
<dbReference type="AlphaFoldDB" id="A0A8X6IYW3"/>
<reference evidence="1" key="1">
    <citation type="submission" date="2020-07" db="EMBL/GenBank/DDBJ databases">
        <title>Multicomponent nature underlies the extraordinary mechanical properties of spider dragline silk.</title>
        <authorList>
            <person name="Kono N."/>
            <person name="Nakamura H."/>
            <person name="Mori M."/>
            <person name="Yoshida Y."/>
            <person name="Ohtoshi R."/>
            <person name="Malay A.D."/>
            <person name="Moran D.A.P."/>
            <person name="Tomita M."/>
            <person name="Numata K."/>
            <person name="Arakawa K."/>
        </authorList>
    </citation>
    <scope>NUCLEOTIDE SEQUENCE</scope>
</reference>
<dbReference type="Pfam" id="PF00071">
    <property type="entry name" value="Ras"/>
    <property type="match status" value="1"/>
</dbReference>
<dbReference type="SUPFAM" id="SSF52540">
    <property type="entry name" value="P-loop containing nucleoside triphosphate hydrolases"/>
    <property type="match status" value="1"/>
</dbReference>
<dbReference type="GO" id="GO:0005525">
    <property type="term" value="F:GTP binding"/>
    <property type="evidence" value="ECO:0007669"/>
    <property type="project" value="InterPro"/>
</dbReference>
<dbReference type="OrthoDB" id="8830751at2759"/>
<comment type="caution">
    <text evidence="1">The sequence shown here is derived from an EMBL/GenBank/DDBJ whole genome shotgun (WGS) entry which is preliminary data.</text>
</comment>